<sequence length="106" mass="11609">MITTQPVFEVHITKHVGLLLVWFTRTYTFRGTYAQCGAELARAQRQNKLLGWWSIPSLFWNAIALAGNSAAAKSLARDAAVAFGHPSAMRGPMPAARSQAREKVPA</sequence>
<dbReference type="AlphaFoldDB" id="A0A7I7XXK6"/>
<reference evidence="1" key="2">
    <citation type="submission" date="2020-02" db="EMBL/GenBank/DDBJ databases">
        <authorList>
            <person name="Matsumoto Y."/>
            <person name="Motooka D."/>
            <person name="Nakamura S."/>
        </authorList>
    </citation>
    <scope>NUCLEOTIDE SEQUENCE</scope>
    <source>
        <strain evidence="1">JCM 13671</strain>
    </source>
</reference>
<accession>A0A7I7XXK6</accession>
<dbReference type="Proteomes" id="UP000466931">
    <property type="component" value="Chromosome"/>
</dbReference>
<gene>
    <name evidence="1" type="ORF">MCNF_26610</name>
</gene>
<name>A0A7I7XXK6_9MYCO</name>
<keyword evidence="2" id="KW-1185">Reference proteome</keyword>
<dbReference type="EMBL" id="AP022612">
    <property type="protein sequence ID" value="BBZ34056.1"/>
    <property type="molecule type" value="Genomic_DNA"/>
</dbReference>
<organism evidence="1 2">
    <name type="scientific">Mycolicibacterium confluentis</name>
    <dbReference type="NCBI Taxonomy" id="28047"/>
    <lineage>
        <taxon>Bacteria</taxon>
        <taxon>Bacillati</taxon>
        <taxon>Actinomycetota</taxon>
        <taxon>Actinomycetes</taxon>
        <taxon>Mycobacteriales</taxon>
        <taxon>Mycobacteriaceae</taxon>
        <taxon>Mycolicibacterium</taxon>
    </lineage>
</organism>
<evidence type="ECO:0000313" key="1">
    <source>
        <dbReference type="EMBL" id="BBZ34056.1"/>
    </source>
</evidence>
<evidence type="ECO:0000313" key="2">
    <source>
        <dbReference type="Proteomes" id="UP000466931"/>
    </source>
</evidence>
<dbReference type="OrthoDB" id="4639451at2"/>
<proteinExistence type="predicted"/>
<reference evidence="1" key="1">
    <citation type="journal article" date="2019" name="Emerg. Microbes Infect.">
        <title>Comprehensive subspecies identification of 175 nontuberculous mycobacteria species based on 7547 genomic profiles.</title>
        <authorList>
            <person name="Matsumoto Y."/>
            <person name="Kinjo T."/>
            <person name="Motooka D."/>
            <person name="Nabeya D."/>
            <person name="Jung N."/>
            <person name="Uechi K."/>
            <person name="Horii T."/>
            <person name="Iida T."/>
            <person name="Fujita J."/>
            <person name="Nakamura S."/>
        </authorList>
    </citation>
    <scope>NUCLEOTIDE SEQUENCE [LARGE SCALE GENOMIC DNA]</scope>
    <source>
        <strain evidence="1">JCM 13671</strain>
    </source>
</reference>
<dbReference type="RefSeq" id="WP_133057830.1">
    <property type="nucleotide sequence ID" value="NZ_AP022612.1"/>
</dbReference>
<protein>
    <submittedName>
        <fullName evidence="1">Uncharacterized protein</fullName>
    </submittedName>
</protein>